<reference evidence="2 3" key="1">
    <citation type="submission" date="2016-10" db="EMBL/GenBank/DDBJ databases">
        <authorList>
            <person name="de Groot N.N."/>
        </authorList>
    </citation>
    <scope>NUCLEOTIDE SEQUENCE [LARGE SCALE GENOMIC DNA]</scope>
    <source>
        <strain evidence="2 3">CECT 7543</strain>
    </source>
</reference>
<evidence type="ECO:0008006" key="4">
    <source>
        <dbReference type="Google" id="ProtNLM"/>
    </source>
</evidence>
<protein>
    <recommendedName>
        <fullName evidence="4">DUF5681 domain-containing protein</fullName>
    </recommendedName>
</protein>
<evidence type="ECO:0000313" key="3">
    <source>
        <dbReference type="Proteomes" id="UP000198827"/>
    </source>
</evidence>
<accession>A0A1H0SH68</accession>
<dbReference type="EMBL" id="LT629705">
    <property type="protein sequence ID" value="SDP41084.1"/>
    <property type="molecule type" value="Genomic_DNA"/>
</dbReference>
<feature type="region of interest" description="Disordered" evidence="1">
    <location>
        <begin position="1"/>
        <end position="35"/>
    </location>
</feature>
<proteinExistence type="predicted"/>
<dbReference type="RefSeq" id="WP_231997075.1">
    <property type="nucleotide sequence ID" value="NZ_LT629705.1"/>
</dbReference>
<evidence type="ECO:0000313" key="2">
    <source>
        <dbReference type="EMBL" id="SDP41084.1"/>
    </source>
</evidence>
<feature type="compositionally biased region" description="Polar residues" evidence="1">
    <location>
        <begin position="1"/>
        <end position="11"/>
    </location>
</feature>
<dbReference type="AlphaFoldDB" id="A0A1H0SH68"/>
<dbReference type="Proteomes" id="UP000198827">
    <property type="component" value="Chromosome I"/>
</dbReference>
<name>A0A1H0SH68_9PSED</name>
<organism evidence="2 3">
    <name type="scientific">Pseudomonas arsenicoxydans</name>
    <dbReference type="NCBI Taxonomy" id="702115"/>
    <lineage>
        <taxon>Bacteria</taxon>
        <taxon>Pseudomonadati</taxon>
        <taxon>Pseudomonadota</taxon>
        <taxon>Gammaproteobacteria</taxon>
        <taxon>Pseudomonadales</taxon>
        <taxon>Pseudomonadaceae</taxon>
        <taxon>Pseudomonas</taxon>
    </lineage>
</organism>
<evidence type="ECO:0000256" key="1">
    <source>
        <dbReference type="SAM" id="MobiDB-lite"/>
    </source>
</evidence>
<gene>
    <name evidence="2" type="ORF">SAMN04489798_5672</name>
</gene>
<sequence length="147" mass="15550">MSKPENTSKQATGRRENGTFAKGQTGNPGGRPGNLANLRAKLTAGSDEIATVVLAAAKGGDMQACRLILERIVPALKPIAEPVAFHLDDQDLTSTARSIMRAIADGTLPGDQGKVLLDAVLGMSRVIEVADLERRLKALEASMEDEE</sequence>